<sequence>MTTDPFPEGLSSWEPTPSTTPMPYEQQIDFSDLMDFANLAQRQTGGDTDYGADQGGDYSAANETMDQFNFSNASSFATSSPKYERSYENHDPYPQTTYADGTEEAVEDAPFGPQPPRKRQRQDTSLDDEPEQPMVQTTVNPALLHPPYRTTDQNDVHMRDDEASEGQNVLEQPDGPAIEQAHQHSGTNAYQTQQEVPPPYPAALQYAKTEREFVVEHILLTMVQGHRQQLEACIIEVPGQSLADNPIVAKLLGPGGLAALRSFTARQQATLEALIPPMRAPAHLQRLVANEHTRARTPATQYPQYQPLPFPSPRPEPSAPNAPAAKVGMAMRLRASRASAPQLNPVPEWPEQHQQGAWQQVRRDMQAVASSSRVKLPEQGSYVHPAANATPRYHPAARDLMQQLSKQTDHASAMRPREDSPYVRTQSQRYLAPSAMTQLWNLAPPSTGLEAGPSTRATRSNDRAASVSAPTPTRSAPKWPMDVDWSKVPPLPPAPMKQDSQLDASLEQVWNSRRAHFAALGMPVNPMGGFPEIHLREPNDKLRNVHKDTVAHWREKPNRVVLEPFGQDYLSDAKASLTHERLERNLREATGVECFGIIPPTQIRDGVLRWEAATAWMSYNWPPVIARLLILQRVWIFRDISFVATEDSAAPPRLLLPLVGLTLWNESSIRELVIEQFTKDKVFDDIKRLVAANQDYAAYEDKNEATCKVIDSVEVAVREVVTKSKTTKAAYIYMDPPTKSAKYWVEWRDGLSKSPFSGETVRANVSRRQTRCEMCHGTDHQTDQCLFPHIEGWKTTIEKRGGYKGAGGRDDESGDEAGDRGNAKRKFVQHKQQNARLSATVTCASVEREGLRAHPPNPDLMNALPKLVAATGSIVATVYERSEGPRATGSSETNEESEMTEAMRICSTSKEN</sequence>
<organism evidence="2 3">
    <name type="scientific">Trametes pubescens</name>
    <name type="common">White-rot fungus</name>
    <dbReference type="NCBI Taxonomy" id="154538"/>
    <lineage>
        <taxon>Eukaryota</taxon>
        <taxon>Fungi</taxon>
        <taxon>Dikarya</taxon>
        <taxon>Basidiomycota</taxon>
        <taxon>Agaricomycotina</taxon>
        <taxon>Agaricomycetes</taxon>
        <taxon>Polyporales</taxon>
        <taxon>Polyporaceae</taxon>
        <taxon>Trametes</taxon>
    </lineage>
</organism>
<feature type="compositionally biased region" description="Basic and acidic residues" evidence="1">
    <location>
        <begin position="798"/>
        <end position="822"/>
    </location>
</feature>
<gene>
    <name evidence="2" type="ORF">TRAPUB_4752</name>
</gene>
<accession>A0A1M2VA84</accession>
<feature type="compositionally biased region" description="Polar residues" evidence="1">
    <location>
        <begin position="183"/>
        <end position="195"/>
    </location>
</feature>
<evidence type="ECO:0000313" key="3">
    <source>
        <dbReference type="Proteomes" id="UP000184267"/>
    </source>
</evidence>
<feature type="compositionally biased region" description="Basic and acidic residues" evidence="1">
    <location>
        <begin position="82"/>
        <end position="91"/>
    </location>
</feature>
<feature type="region of interest" description="Disordered" evidence="1">
    <location>
        <begin position="798"/>
        <end position="834"/>
    </location>
</feature>
<feature type="region of interest" description="Disordered" evidence="1">
    <location>
        <begin position="73"/>
        <end position="132"/>
    </location>
</feature>
<reference evidence="2 3" key="1">
    <citation type="submission" date="2016-10" db="EMBL/GenBank/DDBJ databases">
        <title>Genome sequence of the basidiomycete white-rot fungus Trametes pubescens.</title>
        <authorList>
            <person name="Makela M.R."/>
            <person name="Granchi Z."/>
            <person name="Peng M."/>
            <person name="De Vries R.P."/>
            <person name="Grigoriev I."/>
            <person name="Riley R."/>
            <person name="Hilden K."/>
        </authorList>
    </citation>
    <scope>NUCLEOTIDE SEQUENCE [LARGE SCALE GENOMIC DNA]</scope>
    <source>
        <strain evidence="2 3">FBCC735</strain>
    </source>
</reference>
<dbReference type="AlphaFoldDB" id="A0A1M2VA84"/>
<feature type="region of interest" description="Disordered" evidence="1">
    <location>
        <begin position="298"/>
        <end position="324"/>
    </location>
</feature>
<comment type="caution">
    <text evidence="2">The sequence shown here is derived from an EMBL/GenBank/DDBJ whole genome shotgun (WGS) entry which is preliminary data.</text>
</comment>
<feature type="region of interest" description="Disordered" evidence="1">
    <location>
        <begin position="881"/>
        <end position="912"/>
    </location>
</feature>
<dbReference type="OrthoDB" id="2752934at2759"/>
<dbReference type="EMBL" id="MNAD01001539">
    <property type="protein sequence ID" value="OJT04482.1"/>
    <property type="molecule type" value="Genomic_DNA"/>
</dbReference>
<keyword evidence="3" id="KW-1185">Reference proteome</keyword>
<name>A0A1M2VA84_TRAPU</name>
<dbReference type="STRING" id="154538.A0A1M2VA84"/>
<protein>
    <submittedName>
        <fullName evidence="2">Uncharacterized protein</fullName>
    </submittedName>
</protein>
<dbReference type="Proteomes" id="UP000184267">
    <property type="component" value="Unassembled WGS sequence"/>
</dbReference>
<feature type="region of interest" description="Disordered" evidence="1">
    <location>
        <begin position="442"/>
        <end position="483"/>
    </location>
</feature>
<feature type="region of interest" description="Disordered" evidence="1">
    <location>
        <begin position="177"/>
        <end position="196"/>
    </location>
</feature>
<evidence type="ECO:0000313" key="2">
    <source>
        <dbReference type="EMBL" id="OJT04482.1"/>
    </source>
</evidence>
<feature type="region of interest" description="Disordered" evidence="1">
    <location>
        <begin position="39"/>
        <end position="59"/>
    </location>
</feature>
<feature type="region of interest" description="Disordered" evidence="1">
    <location>
        <begin position="1"/>
        <end position="24"/>
    </location>
</feature>
<proteinExistence type="predicted"/>
<evidence type="ECO:0000256" key="1">
    <source>
        <dbReference type="SAM" id="MobiDB-lite"/>
    </source>
</evidence>
<feature type="compositionally biased region" description="Pro residues" evidence="1">
    <location>
        <begin position="306"/>
        <end position="320"/>
    </location>
</feature>